<feature type="compositionally biased region" description="Low complexity" evidence="5">
    <location>
        <begin position="493"/>
        <end position="506"/>
    </location>
</feature>
<proteinExistence type="predicted"/>
<keyword evidence="4" id="KW-0853">WD repeat</keyword>
<comment type="caution">
    <text evidence="7">The sequence shown here is derived from an EMBL/GenBank/DDBJ whole genome shotgun (WGS) entry which is preliminary data.</text>
</comment>
<keyword evidence="8" id="KW-1185">Reference proteome</keyword>
<feature type="region of interest" description="Disordered" evidence="5">
    <location>
        <begin position="488"/>
        <end position="513"/>
    </location>
</feature>
<dbReference type="InterPro" id="IPR015943">
    <property type="entry name" value="WD40/YVTN_repeat-like_dom_sf"/>
</dbReference>
<evidence type="ECO:0000313" key="7">
    <source>
        <dbReference type="EMBL" id="KAK8884886.1"/>
    </source>
</evidence>
<accession>A0ABR2K2D5</accession>
<feature type="domain" description="Katanin p80 subunit C-terminal" evidence="6">
    <location>
        <begin position="394"/>
        <end position="494"/>
    </location>
</feature>
<protein>
    <submittedName>
        <fullName evidence="7">Katanin p80 WD40 repeat-containing subunit B1</fullName>
    </submittedName>
</protein>
<dbReference type="PROSITE" id="PS50082">
    <property type="entry name" value="WD_REPEATS_2"/>
    <property type="match status" value="3"/>
</dbReference>
<evidence type="ECO:0000256" key="1">
    <source>
        <dbReference type="ARBA" id="ARBA00004245"/>
    </source>
</evidence>
<keyword evidence="2" id="KW-0963">Cytoplasm</keyword>
<dbReference type="InterPro" id="IPR001680">
    <property type="entry name" value="WD40_rpt"/>
</dbReference>
<evidence type="ECO:0000256" key="4">
    <source>
        <dbReference type="PROSITE-ProRule" id="PRU00221"/>
    </source>
</evidence>
<keyword evidence="3" id="KW-0206">Cytoskeleton</keyword>
<dbReference type="PROSITE" id="PS50294">
    <property type="entry name" value="WD_REPEATS_REGION"/>
    <property type="match status" value="2"/>
</dbReference>
<dbReference type="PANTHER" id="PTHR19845">
    <property type="entry name" value="KATANIN P80 SUBUNIT"/>
    <property type="match status" value="1"/>
</dbReference>
<reference evidence="7 8" key="1">
    <citation type="submission" date="2024-04" db="EMBL/GenBank/DDBJ databases">
        <title>Tritrichomonas musculus Genome.</title>
        <authorList>
            <person name="Alves-Ferreira E."/>
            <person name="Grigg M."/>
            <person name="Lorenzi H."/>
            <person name="Galac M."/>
        </authorList>
    </citation>
    <scope>NUCLEOTIDE SEQUENCE [LARGE SCALE GENOMIC DNA]</scope>
    <source>
        <strain evidence="7 8">EAF2021</strain>
    </source>
</reference>
<comment type="subcellular location">
    <subcellularLocation>
        <location evidence="1">Cytoplasm</location>
        <location evidence="1">Cytoskeleton</location>
    </subcellularLocation>
</comment>
<evidence type="ECO:0000256" key="5">
    <source>
        <dbReference type="SAM" id="MobiDB-lite"/>
    </source>
</evidence>
<dbReference type="Pfam" id="PF00400">
    <property type="entry name" value="WD40"/>
    <property type="match status" value="3"/>
</dbReference>
<dbReference type="SMART" id="SM00320">
    <property type="entry name" value="WD40"/>
    <property type="match status" value="6"/>
</dbReference>
<feature type="repeat" description="WD" evidence="4">
    <location>
        <begin position="98"/>
        <end position="142"/>
    </location>
</feature>
<organism evidence="7 8">
    <name type="scientific">Tritrichomonas musculus</name>
    <dbReference type="NCBI Taxonomy" id="1915356"/>
    <lineage>
        <taxon>Eukaryota</taxon>
        <taxon>Metamonada</taxon>
        <taxon>Parabasalia</taxon>
        <taxon>Tritrichomonadida</taxon>
        <taxon>Tritrichomonadidae</taxon>
        <taxon>Tritrichomonas</taxon>
    </lineage>
</organism>
<dbReference type="InterPro" id="IPR036322">
    <property type="entry name" value="WD40_repeat_dom_sf"/>
</dbReference>
<dbReference type="Pfam" id="PF13925">
    <property type="entry name" value="Katanin_con80"/>
    <property type="match status" value="1"/>
</dbReference>
<dbReference type="EMBL" id="JAPFFF010000008">
    <property type="protein sequence ID" value="KAK8884886.1"/>
    <property type="molecule type" value="Genomic_DNA"/>
</dbReference>
<evidence type="ECO:0000313" key="8">
    <source>
        <dbReference type="Proteomes" id="UP001470230"/>
    </source>
</evidence>
<evidence type="ECO:0000259" key="6">
    <source>
        <dbReference type="Pfam" id="PF13925"/>
    </source>
</evidence>
<feature type="repeat" description="WD" evidence="4">
    <location>
        <begin position="185"/>
        <end position="226"/>
    </location>
</feature>
<evidence type="ECO:0000256" key="2">
    <source>
        <dbReference type="ARBA" id="ARBA00022490"/>
    </source>
</evidence>
<dbReference type="PANTHER" id="PTHR19845:SF0">
    <property type="entry name" value="KATANIN P80 WD40 REPEAT-CONTAINING SUBUNIT B1"/>
    <property type="match status" value="1"/>
</dbReference>
<name>A0ABR2K2D5_9EUKA</name>
<dbReference type="Gene3D" id="2.130.10.10">
    <property type="entry name" value="YVTN repeat-like/Quinoprotein amine dehydrogenase"/>
    <property type="match status" value="2"/>
</dbReference>
<gene>
    <name evidence="7" type="ORF">M9Y10_044007</name>
</gene>
<dbReference type="Proteomes" id="UP001470230">
    <property type="component" value="Unassembled WGS sequence"/>
</dbReference>
<dbReference type="CDD" id="cd00200">
    <property type="entry name" value="WD40"/>
    <property type="match status" value="1"/>
</dbReference>
<sequence length="513" mass="55945">MEGNKKYQVFTLQKVKAHDGAITTMCLGQKSVFATGGEDLMLTLWSIGKQTPPAVLGPLQSPATACIFSVTENEICYGNQGGTVQLFDLVNSKPLINWSAHPSAVNCVAYNPTEKTSKTFLSCGDDGSIRVLSTSSSNPVQTIKAHEGPVNCVSYSSDGRYAASAGVDGKVRIFDLNKFTQIKSFSQHTGNVLTVKFHPTLPLLISGGNDRKTFMYDIQKMDVIDATFPHHTSKIVTAKFFGDSNMAISASDDSLSLLSTTSPQAQVERVPLSCSHVSDIALVKNNVLILSYERNHAIVTRVKLNPALFKDSKVGSPARKTPSNVQGMISTDSGLNSLDLYKEFLKGRQNYISQLTERKNRIARLGDAVAKPKGLLLVLEDAQSKLGSSLEMGCDLVYLLNQRPKFIMLEHCSPILEICSEILKSTSSKKDMAIDLIDKLVTSFGKLVETNIKKPDDRGGVDISGAERKEKSKNFVRSFKKCAVELRKWPQNSSSPSSKKVKSILSNGAPLLR</sequence>
<dbReference type="SUPFAM" id="SSF50978">
    <property type="entry name" value="WD40 repeat-like"/>
    <property type="match status" value="1"/>
</dbReference>
<evidence type="ECO:0000256" key="3">
    <source>
        <dbReference type="ARBA" id="ARBA00023212"/>
    </source>
</evidence>
<feature type="repeat" description="WD" evidence="4">
    <location>
        <begin position="143"/>
        <end position="184"/>
    </location>
</feature>
<dbReference type="InterPro" id="IPR028021">
    <property type="entry name" value="Katanin_C-terminal"/>
</dbReference>